<dbReference type="GO" id="GO:0016705">
    <property type="term" value="F:oxidoreductase activity, acting on paired donors, with incorporation or reduction of molecular oxygen"/>
    <property type="evidence" value="ECO:0007669"/>
    <property type="project" value="InterPro"/>
</dbReference>
<dbReference type="AlphaFoldDB" id="A0A918U8Z6"/>
<accession>A0A918U8Z6</accession>
<comment type="similarity">
    <text evidence="1">To bacterial alkanal monooxygenase alpha and beta chains.</text>
</comment>
<dbReference type="PANTHER" id="PTHR30137:SF6">
    <property type="entry name" value="LUCIFERASE-LIKE MONOOXYGENASE"/>
    <property type="match status" value="1"/>
</dbReference>
<evidence type="ECO:0000259" key="2">
    <source>
        <dbReference type="Pfam" id="PF00296"/>
    </source>
</evidence>
<dbReference type="GO" id="GO:0005829">
    <property type="term" value="C:cytosol"/>
    <property type="evidence" value="ECO:0007669"/>
    <property type="project" value="TreeGrafter"/>
</dbReference>
<dbReference type="SUPFAM" id="SSF51679">
    <property type="entry name" value="Bacterial luciferase-like"/>
    <property type="match status" value="1"/>
</dbReference>
<reference evidence="3" key="1">
    <citation type="journal article" date="2014" name="Int. J. Syst. Evol. Microbiol.">
        <title>Complete genome sequence of Corynebacterium casei LMG S-19264T (=DSM 44701T), isolated from a smear-ripened cheese.</title>
        <authorList>
            <consortium name="US DOE Joint Genome Institute (JGI-PGF)"/>
            <person name="Walter F."/>
            <person name="Albersmeier A."/>
            <person name="Kalinowski J."/>
            <person name="Ruckert C."/>
        </authorList>
    </citation>
    <scope>NUCLEOTIDE SEQUENCE</scope>
    <source>
        <strain evidence="3">JCM 4790</strain>
    </source>
</reference>
<protein>
    <recommendedName>
        <fullName evidence="2">Luciferase-like domain-containing protein</fullName>
    </recommendedName>
</protein>
<dbReference type="InterPro" id="IPR011251">
    <property type="entry name" value="Luciferase-like_dom"/>
</dbReference>
<dbReference type="CDD" id="cd00347">
    <property type="entry name" value="Flavin_utilizing_monoxygenases"/>
    <property type="match status" value="1"/>
</dbReference>
<organism evidence="3 4">
    <name type="scientific">Streptomyces minutiscleroticus</name>
    <dbReference type="NCBI Taxonomy" id="68238"/>
    <lineage>
        <taxon>Bacteria</taxon>
        <taxon>Bacillati</taxon>
        <taxon>Actinomycetota</taxon>
        <taxon>Actinomycetes</taxon>
        <taxon>Kitasatosporales</taxon>
        <taxon>Streptomycetaceae</taxon>
        <taxon>Streptomyces</taxon>
    </lineage>
</organism>
<reference evidence="3" key="2">
    <citation type="submission" date="2020-09" db="EMBL/GenBank/DDBJ databases">
        <authorList>
            <person name="Sun Q."/>
            <person name="Ohkuma M."/>
        </authorList>
    </citation>
    <scope>NUCLEOTIDE SEQUENCE</scope>
    <source>
        <strain evidence="3">JCM 4790</strain>
    </source>
</reference>
<comment type="caution">
    <text evidence="3">The sequence shown here is derived from an EMBL/GenBank/DDBJ whole genome shotgun (WGS) entry which is preliminary data.</text>
</comment>
<dbReference type="NCBIfam" id="TIGR03558">
    <property type="entry name" value="oxido_grp_1"/>
    <property type="match status" value="1"/>
</dbReference>
<evidence type="ECO:0000313" key="4">
    <source>
        <dbReference type="Proteomes" id="UP000619244"/>
    </source>
</evidence>
<dbReference type="InterPro" id="IPR019949">
    <property type="entry name" value="CmoO-like"/>
</dbReference>
<feature type="domain" description="Luciferase-like" evidence="2">
    <location>
        <begin position="24"/>
        <end position="307"/>
    </location>
</feature>
<dbReference type="Pfam" id="PF00296">
    <property type="entry name" value="Bac_luciferase"/>
    <property type="match status" value="1"/>
</dbReference>
<name>A0A918U8Z6_9ACTN</name>
<keyword evidence="4" id="KW-1185">Reference proteome</keyword>
<sequence length="343" mass="36296">MSSTTIPLSVLDIASVDSAGGPVAALTGTRELAAAADELGYERFWVAEHHSLHGIASSVPAVLLAAIGERTERIRVGAGGVILPNHAPYAVAESFGTLATLFPGRVDLGIGRSGADPVLAHALRRAPNEEFSESLGELLAFLGDGFPDGHPYQRLEALPRPPAAPRVWSLGASVRSAAEAGRRGLPYAFAHHFFNSRGTQEALAAYRDGFRPSRWADRPHAIVTVFTVCGETSEQARRLAYPALFPVLRLNGASPAVPLPTAAEAEAYTWADTERAAADALLASQAVGDPDEVRRALSDLLERTGADELMITNNVTDVKEKIRSLERVRALAPSLPAPGHATA</sequence>
<dbReference type="PANTHER" id="PTHR30137">
    <property type="entry name" value="LUCIFERASE-LIKE MONOOXYGENASE"/>
    <property type="match status" value="1"/>
</dbReference>
<dbReference type="InterPro" id="IPR036661">
    <property type="entry name" value="Luciferase-like_sf"/>
</dbReference>
<evidence type="ECO:0000256" key="1">
    <source>
        <dbReference type="ARBA" id="ARBA00007789"/>
    </source>
</evidence>
<dbReference type="InterPro" id="IPR050766">
    <property type="entry name" value="Bact_Lucif_Oxidored"/>
</dbReference>
<evidence type="ECO:0000313" key="3">
    <source>
        <dbReference type="EMBL" id="GGY13467.1"/>
    </source>
</evidence>
<dbReference type="Gene3D" id="3.20.20.30">
    <property type="entry name" value="Luciferase-like domain"/>
    <property type="match status" value="1"/>
</dbReference>
<dbReference type="RefSeq" id="WP_190194948.1">
    <property type="nucleotide sequence ID" value="NZ_BMVU01000090.1"/>
</dbReference>
<proteinExistence type="predicted"/>
<dbReference type="Proteomes" id="UP000619244">
    <property type="component" value="Unassembled WGS sequence"/>
</dbReference>
<dbReference type="EMBL" id="BMVU01000090">
    <property type="protein sequence ID" value="GGY13467.1"/>
    <property type="molecule type" value="Genomic_DNA"/>
</dbReference>
<gene>
    <name evidence="3" type="ORF">GCM10010358_77160</name>
</gene>